<comment type="caution">
    <text evidence="2">The sequence shown here is derived from an EMBL/GenBank/DDBJ whole genome shotgun (WGS) entry which is preliminary data.</text>
</comment>
<evidence type="ECO:0000313" key="2">
    <source>
        <dbReference type="EMBL" id="MBI3539992.1"/>
    </source>
</evidence>
<protein>
    <submittedName>
        <fullName evidence="2">Hemerythrin domain-containing protein</fullName>
    </submittedName>
</protein>
<gene>
    <name evidence="2" type="ORF">HY076_06945</name>
</gene>
<feature type="domain" description="Hemerythrin-like" evidence="1">
    <location>
        <begin position="8"/>
        <end position="135"/>
    </location>
</feature>
<proteinExistence type="predicted"/>
<evidence type="ECO:0000313" key="3">
    <source>
        <dbReference type="Proteomes" id="UP000807850"/>
    </source>
</evidence>
<evidence type="ECO:0000259" key="1">
    <source>
        <dbReference type="Pfam" id="PF01814"/>
    </source>
</evidence>
<sequence length="166" mass="19036">MSQLEVFRRMHNDHAQVLDGIAALERLIVAPDEMTRSVVPVHEAVALLARQFGTHMRAEEEALFPALIEALPEARSLVAPLTIEHETLRWMLAGLARTLAKPRTPDRDERLSVEIRDIVDLLRVHIRKEEAMVFGVAERVLRARDLERIGRSFECESPTERKECER</sequence>
<dbReference type="Gene3D" id="1.20.120.520">
    <property type="entry name" value="nmb1532 protein domain like"/>
    <property type="match status" value="1"/>
</dbReference>
<name>A0A9D6QIZ8_UNCEI</name>
<reference evidence="2" key="1">
    <citation type="submission" date="2020-07" db="EMBL/GenBank/DDBJ databases">
        <title>Huge and variable diversity of episymbiotic CPR bacteria and DPANN archaea in groundwater ecosystems.</title>
        <authorList>
            <person name="He C.Y."/>
            <person name="Keren R."/>
            <person name="Whittaker M."/>
            <person name="Farag I.F."/>
            <person name="Doudna J."/>
            <person name="Cate J.H.D."/>
            <person name="Banfield J.F."/>
        </authorList>
    </citation>
    <scope>NUCLEOTIDE SEQUENCE</scope>
    <source>
        <strain evidence="2">NC_groundwater_928_Pr1_S-0.2um_72_17</strain>
    </source>
</reference>
<dbReference type="Proteomes" id="UP000807850">
    <property type="component" value="Unassembled WGS sequence"/>
</dbReference>
<dbReference type="Pfam" id="PF01814">
    <property type="entry name" value="Hemerythrin"/>
    <property type="match status" value="1"/>
</dbReference>
<dbReference type="EMBL" id="JACQAY010000226">
    <property type="protein sequence ID" value="MBI3539992.1"/>
    <property type="molecule type" value="Genomic_DNA"/>
</dbReference>
<organism evidence="2 3">
    <name type="scientific">Eiseniibacteriota bacterium</name>
    <dbReference type="NCBI Taxonomy" id="2212470"/>
    <lineage>
        <taxon>Bacteria</taxon>
        <taxon>Candidatus Eiseniibacteriota</taxon>
    </lineage>
</organism>
<dbReference type="AlphaFoldDB" id="A0A9D6QIZ8"/>
<dbReference type="InterPro" id="IPR012312">
    <property type="entry name" value="Hemerythrin-like"/>
</dbReference>
<accession>A0A9D6QIZ8</accession>